<dbReference type="AlphaFoldDB" id="A0A371DE34"/>
<protein>
    <recommendedName>
        <fullName evidence="3">PPPDE domain-containing protein</fullName>
    </recommendedName>
</protein>
<dbReference type="Pfam" id="PF20174">
    <property type="entry name" value="DUF6540"/>
    <property type="match status" value="1"/>
</dbReference>
<reference evidence="1 2" key="1">
    <citation type="journal article" date="2018" name="Biotechnol. Biofuels">
        <title>Integrative visual omics of the white-rot fungus Polyporus brumalis exposes the biotechnological potential of its oxidative enzymes for delignifying raw plant biomass.</title>
        <authorList>
            <person name="Miyauchi S."/>
            <person name="Rancon A."/>
            <person name="Drula E."/>
            <person name="Hage H."/>
            <person name="Chaduli D."/>
            <person name="Favel A."/>
            <person name="Grisel S."/>
            <person name="Henrissat B."/>
            <person name="Herpoel-Gimbert I."/>
            <person name="Ruiz-Duenas F.J."/>
            <person name="Chevret D."/>
            <person name="Hainaut M."/>
            <person name="Lin J."/>
            <person name="Wang M."/>
            <person name="Pangilinan J."/>
            <person name="Lipzen A."/>
            <person name="Lesage-Meessen L."/>
            <person name="Navarro D."/>
            <person name="Riley R."/>
            <person name="Grigoriev I.V."/>
            <person name="Zhou S."/>
            <person name="Raouche S."/>
            <person name="Rosso M.N."/>
        </authorList>
    </citation>
    <scope>NUCLEOTIDE SEQUENCE [LARGE SCALE GENOMIC DNA]</scope>
    <source>
        <strain evidence="1 2">BRFM 1820</strain>
    </source>
</reference>
<accession>A0A371DE34</accession>
<organism evidence="1 2">
    <name type="scientific">Lentinus brumalis</name>
    <dbReference type="NCBI Taxonomy" id="2498619"/>
    <lineage>
        <taxon>Eukaryota</taxon>
        <taxon>Fungi</taxon>
        <taxon>Dikarya</taxon>
        <taxon>Basidiomycota</taxon>
        <taxon>Agaricomycotina</taxon>
        <taxon>Agaricomycetes</taxon>
        <taxon>Polyporales</taxon>
        <taxon>Polyporaceae</taxon>
        <taxon>Lentinus</taxon>
    </lineage>
</organism>
<proteinExistence type="predicted"/>
<gene>
    <name evidence="1" type="ORF">OH76DRAFT_1402030</name>
</gene>
<keyword evidence="2" id="KW-1185">Reference proteome</keyword>
<evidence type="ECO:0000313" key="1">
    <source>
        <dbReference type="EMBL" id="RDX50825.1"/>
    </source>
</evidence>
<dbReference type="OrthoDB" id="2729580at2759"/>
<sequence length="146" mass="16803">MPALPVYVAQYYVGHNSRGVLPYGWHIIVHVGFDERGEPVGHAYYVTGSTAKGWMFQVRRSTAYRSGSRYRGCSRVGTMDKGDLEELERQLSRAEIVNRESSWNYQSWACGALRRLHAQGFEIDDLVWRRMGAVMRGAEDVYNMEY</sequence>
<dbReference type="Proteomes" id="UP000256964">
    <property type="component" value="Unassembled WGS sequence"/>
</dbReference>
<dbReference type="InterPro" id="IPR046670">
    <property type="entry name" value="DUF6540"/>
</dbReference>
<evidence type="ECO:0008006" key="3">
    <source>
        <dbReference type="Google" id="ProtNLM"/>
    </source>
</evidence>
<name>A0A371DE34_9APHY</name>
<evidence type="ECO:0000313" key="2">
    <source>
        <dbReference type="Proteomes" id="UP000256964"/>
    </source>
</evidence>
<dbReference type="EMBL" id="KZ857397">
    <property type="protein sequence ID" value="RDX50825.1"/>
    <property type="molecule type" value="Genomic_DNA"/>
</dbReference>